<feature type="compositionally biased region" description="Basic and acidic residues" evidence="1">
    <location>
        <begin position="171"/>
        <end position="180"/>
    </location>
</feature>
<dbReference type="Proteomes" id="UP000265618">
    <property type="component" value="Unassembled WGS sequence"/>
</dbReference>
<protein>
    <submittedName>
        <fullName evidence="2">Uncharacterized protein</fullName>
    </submittedName>
</protein>
<feature type="compositionally biased region" description="Basic and acidic residues" evidence="1">
    <location>
        <begin position="237"/>
        <end position="251"/>
    </location>
</feature>
<evidence type="ECO:0000313" key="2">
    <source>
        <dbReference type="EMBL" id="GIQ85690.1"/>
    </source>
</evidence>
<proteinExistence type="predicted"/>
<feature type="compositionally biased region" description="Acidic residues" evidence="1">
    <location>
        <begin position="225"/>
        <end position="236"/>
    </location>
</feature>
<keyword evidence="3" id="KW-1185">Reference proteome</keyword>
<accession>A0A9K3D149</accession>
<feature type="region of interest" description="Disordered" evidence="1">
    <location>
        <begin position="47"/>
        <end position="75"/>
    </location>
</feature>
<gene>
    <name evidence="2" type="ORF">KIPB_007400</name>
</gene>
<comment type="caution">
    <text evidence="2">The sequence shown here is derived from an EMBL/GenBank/DDBJ whole genome shotgun (WGS) entry which is preliminary data.</text>
</comment>
<sequence>MEKQKEMYESRVASLSQLLVDQEREYKAEIERQSETCEARIASLSQSLVDQEKEHKAERERQQEEFKRSLLEQERETERVRELCDAYTHSLSQQLSDCQPEHKRLSDSLTVSQDMCRRLAKEVIQMERDRLKAQVRELSPIPPQRKRPAVAPHGTVADTPPNALSVTAIPKAHDTEREGESVVEASESEQYLHDGTDNDEALSESESATEETEGQGKTSMKREGEGEDSDPQSDGDESAHDRVTGKERREGALSPQIVTSLRLKALLHLSPSPSQANYYPTANTHSLMMC</sequence>
<feature type="compositionally biased region" description="Acidic residues" evidence="1">
    <location>
        <begin position="197"/>
        <end position="213"/>
    </location>
</feature>
<dbReference type="AlphaFoldDB" id="A0A9K3D149"/>
<name>A0A9K3D149_9EUKA</name>
<feature type="compositionally biased region" description="Basic and acidic residues" evidence="1">
    <location>
        <begin position="50"/>
        <end position="75"/>
    </location>
</feature>
<reference evidence="2 3" key="1">
    <citation type="journal article" date="2018" name="PLoS ONE">
        <title>The draft genome of Kipferlia bialata reveals reductive genome evolution in fornicate parasites.</title>
        <authorList>
            <person name="Tanifuji G."/>
            <person name="Takabayashi S."/>
            <person name="Kume K."/>
            <person name="Takagi M."/>
            <person name="Nakayama T."/>
            <person name="Kamikawa R."/>
            <person name="Inagaki Y."/>
            <person name="Hashimoto T."/>
        </authorList>
    </citation>
    <scope>NUCLEOTIDE SEQUENCE [LARGE SCALE GENOMIC DNA]</scope>
    <source>
        <strain evidence="2">NY0173</strain>
    </source>
</reference>
<feature type="region of interest" description="Disordered" evidence="1">
    <location>
        <begin position="135"/>
        <end position="256"/>
    </location>
</feature>
<evidence type="ECO:0000313" key="3">
    <source>
        <dbReference type="Proteomes" id="UP000265618"/>
    </source>
</evidence>
<dbReference type="EMBL" id="BDIP01002078">
    <property type="protein sequence ID" value="GIQ85690.1"/>
    <property type="molecule type" value="Genomic_DNA"/>
</dbReference>
<evidence type="ECO:0000256" key="1">
    <source>
        <dbReference type="SAM" id="MobiDB-lite"/>
    </source>
</evidence>
<organism evidence="2 3">
    <name type="scientific">Kipferlia bialata</name>
    <dbReference type="NCBI Taxonomy" id="797122"/>
    <lineage>
        <taxon>Eukaryota</taxon>
        <taxon>Metamonada</taxon>
        <taxon>Carpediemonas-like organisms</taxon>
        <taxon>Kipferlia</taxon>
    </lineage>
</organism>